<evidence type="ECO:0000313" key="3">
    <source>
        <dbReference type="EMBL" id="CAG8538976.1"/>
    </source>
</evidence>
<sequence>RLTHLDGLANSTSKRIYLLDTTKYTWVDKFEPGSTPTSTSLSKSPSKTTTASSNTSNTINVVIGTISGICGTAILMTIGFLGYIRYQKRNHNICQNFSSN</sequence>
<evidence type="ECO:0000313" key="4">
    <source>
        <dbReference type="Proteomes" id="UP000789570"/>
    </source>
</evidence>
<protein>
    <submittedName>
        <fullName evidence="3">972_t:CDS:1</fullName>
    </submittedName>
</protein>
<evidence type="ECO:0000256" key="1">
    <source>
        <dbReference type="SAM" id="MobiDB-lite"/>
    </source>
</evidence>
<dbReference type="Proteomes" id="UP000789570">
    <property type="component" value="Unassembled WGS sequence"/>
</dbReference>
<organism evidence="3 4">
    <name type="scientific">Funneliformis caledonium</name>
    <dbReference type="NCBI Taxonomy" id="1117310"/>
    <lineage>
        <taxon>Eukaryota</taxon>
        <taxon>Fungi</taxon>
        <taxon>Fungi incertae sedis</taxon>
        <taxon>Mucoromycota</taxon>
        <taxon>Glomeromycotina</taxon>
        <taxon>Glomeromycetes</taxon>
        <taxon>Glomerales</taxon>
        <taxon>Glomeraceae</taxon>
        <taxon>Funneliformis</taxon>
    </lineage>
</organism>
<keyword evidence="2" id="KW-0812">Transmembrane</keyword>
<comment type="caution">
    <text evidence="3">The sequence shown here is derived from an EMBL/GenBank/DDBJ whole genome shotgun (WGS) entry which is preliminary data.</text>
</comment>
<evidence type="ECO:0000256" key="2">
    <source>
        <dbReference type="SAM" id="Phobius"/>
    </source>
</evidence>
<dbReference type="EMBL" id="CAJVPQ010001216">
    <property type="protein sequence ID" value="CAG8538976.1"/>
    <property type="molecule type" value="Genomic_DNA"/>
</dbReference>
<keyword evidence="2" id="KW-1133">Transmembrane helix</keyword>
<keyword evidence="2" id="KW-0472">Membrane</keyword>
<feature type="transmembrane region" description="Helical" evidence="2">
    <location>
        <begin position="61"/>
        <end position="84"/>
    </location>
</feature>
<feature type="compositionally biased region" description="Low complexity" evidence="1">
    <location>
        <begin position="34"/>
        <end position="54"/>
    </location>
</feature>
<feature type="region of interest" description="Disordered" evidence="1">
    <location>
        <begin position="31"/>
        <end position="54"/>
    </location>
</feature>
<reference evidence="3" key="1">
    <citation type="submission" date="2021-06" db="EMBL/GenBank/DDBJ databases">
        <authorList>
            <person name="Kallberg Y."/>
            <person name="Tangrot J."/>
            <person name="Rosling A."/>
        </authorList>
    </citation>
    <scope>NUCLEOTIDE SEQUENCE</scope>
    <source>
        <strain evidence="3">UK204</strain>
    </source>
</reference>
<name>A0A9N9AQA6_9GLOM</name>
<dbReference type="AlphaFoldDB" id="A0A9N9AQA6"/>
<dbReference type="OrthoDB" id="2352760at2759"/>
<proteinExistence type="predicted"/>
<keyword evidence="4" id="KW-1185">Reference proteome</keyword>
<feature type="non-terminal residue" evidence="3">
    <location>
        <position position="1"/>
    </location>
</feature>
<gene>
    <name evidence="3" type="ORF">FCALED_LOCUS5545</name>
</gene>
<accession>A0A9N9AQA6</accession>